<dbReference type="PANTHER" id="PTHR33540:SF2">
    <property type="entry name" value="TRNA THREONYLCARBAMOYLADENOSINE BIOSYNTHESIS PROTEIN TSAE"/>
    <property type="match status" value="1"/>
</dbReference>
<dbReference type="AlphaFoldDB" id="J0LLC8"/>
<keyword evidence="9" id="KW-0460">Magnesium</keyword>
<dbReference type="InterPro" id="IPR003442">
    <property type="entry name" value="T6A_TsaE"/>
</dbReference>
<dbReference type="EMBL" id="AGZS01000006">
    <property type="protein sequence ID" value="EJD64622.1"/>
    <property type="molecule type" value="Genomic_DNA"/>
</dbReference>
<protein>
    <recommendedName>
        <fullName evidence="3">tRNA threonylcarbamoyladenosine biosynthesis protein TsaE</fullName>
    </recommendedName>
    <alternativeName>
        <fullName evidence="11">t(6)A37 threonylcarbamoyladenosine biosynthesis protein TsaE</fullName>
    </alternativeName>
</protein>
<dbReference type="OrthoDB" id="9800307at2"/>
<evidence type="ECO:0000256" key="1">
    <source>
        <dbReference type="ARBA" id="ARBA00004496"/>
    </source>
</evidence>
<dbReference type="eggNOG" id="COG0802">
    <property type="taxonomic scope" value="Bacteria"/>
</dbReference>
<dbReference type="PANTHER" id="PTHR33540">
    <property type="entry name" value="TRNA THREONYLCARBAMOYLADENOSINE BIOSYNTHESIS PROTEIN TSAE"/>
    <property type="match status" value="1"/>
</dbReference>
<sequence>MVYTESSPDIMLRAATADDMRACGSSIAKIMHSGDVIVLSGPLGAGKTTFSQGIGMGLDVEGAVVSPTFTIARELDGHYSDGSPAHLIHVDAYRLPGSDNDRSLQSQDPYNAKNRLLDELESLGLDEELEDPRPSTCILIEWGSAMASVLSDSRLEISITRPVTSARTSDGFLSDGGERAVTLHPVGAAWDNRLGSLQ</sequence>
<evidence type="ECO:0000256" key="3">
    <source>
        <dbReference type="ARBA" id="ARBA00019010"/>
    </source>
</evidence>
<dbReference type="GO" id="GO:0005737">
    <property type="term" value="C:cytoplasm"/>
    <property type="evidence" value="ECO:0007669"/>
    <property type="project" value="UniProtKB-SubCell"/>
</dbReference>
<reference evidence="12 13" key="1">
    <citation type="submission" date="2012-01" db="EMBL/GenBank/DDBJ databases">
        <title>The Genome Sequence of Scardovia wiggsiae F0424.</title>
        <authorList>
            <consortium name="The Broad Institute Genome Sequencing Platform"/>
            <person name="Earl A."/>
            <person name="Ward D."/>
            <person name="Feldgarden M."/>
            <person name="Gevers D."/>
            <person name="Izard J."/>
            <person name="Ganesan A."/>
            <person name="Baranova O.V."/>
            <person name="Blanton J.M."/>
            <person name="Tanner A.C."/>
            <person name="Mathney J."/>
            <person name="Dewhirst F.E."/>
            <person name="Young S.K."/>
            <person name="Zeng Q."/>
            <person name="Gargeya S."/>
            <person name="Fitzgerald M."/>
            <person name="Haas B."/>
            <person name="Abouelleil A."/>
            <person name="Alvarado L."/>
            <person name="Arachchi H.M."/>
            <person name="Berlin A."/>
            <person name="Chapman S.B."/>
            <person name="Gearin G."/>
            <person name="Goldberg J."/>
            <person name="Griggs A."/>
            <person name="Gujja S."/>
            <person name="Hansen M."/>
            <person name="Heiman D."/>
            <person name="Howarth C."/>
            <person name="Larimer J."/>
            <person name="Lui A."/>
            <person name="MacDonald P.J.P."/>
            <person name="McCowen C."/>
            <person name="Montmayeur A."/>
            <person name="Murphy C."/>
            <person name="Neiman D."/>
            <person name="Pearson M."/>
            <person name="Priest M."/>
            <person name="Roberts A."/>
            <person name="Saif S."/>
            <person name="Shea T."/>
            <person name="Sisk P."/>
            <person name="Stolte C."/>
            <person name="Sykes S."/>
            <person name="Wortman J."/>
            <person name="Nusbaum C."/>
            <person name="Birren B."/>
        </authorList>
    </citation>
    <scope>NUCLEOTIDE SEQUENCE [LARGE SCALE GENOMIC DNA]</scope>
    <source>
        <strain evidence="12 13">F0424</strain>
    </source>
</reference>
<keyword evidence="7" id="KW-0547">Nucleotide-binding</keyword>
<dbReference type="RefSeq" id="WP_007148180.1">
    <property type="nucleotide sequence ID" value="NZ_AKCI01000001.1"/>
</dbReference>
<evidence type="ECO:0000256" key="11">
    <source>
        <dbReference type="ARBA" id="ARBA00032441"/>
    </source>
</evidence>
<evidence type="ECO:0000313" key="13">
    <source>
        <dbReference type="Proteomes" id="UP000006415"/>
    </source>
</evidence>
<comment type="caution">
    <text evidence="12">The sequence shown here is derived from an EMBL/GenBank/DDBJ whole genome shotgun (WGS) entry which is preliminary data.</text>
</comment>
<evidence type="ECO:0000256" key="5">
    <source>
        <dbReference type="ARBA" id="ARBA00022694"/>
    </source>
</evidence>
<evidence type="ECO:0000256" key="4">
    <source>
        <dbReference type="ARBA" id="ARBA00022490"/>
    </source>
</evidence>
<dbReference type="STRING" id="857290.HMPREF9156_01117"/>
<comment type="subcellular location">
    <subcellularLocation>
        <location evidence="1">Cytoplasm</location>
    </subcellularLocation>
</comment>
<keyword evidence="6" id="KW-0479">Metal-binding</keyword>
<evidence type="ECO:0000256" key="9">
    <source>
        <dbReference type="ARBA" id="ARBA00022842"/>
    </source>
</evidence>
<dbReference type="Proteomes" id="UP000006415">
    <property type="component" value="Unassembled WGS sequence"/>
</dbReference>
<dbReference type="HOGENOM" id="CLU_087829_1_1_11"/>
<dbReference type="SUPFAM" id="SSF52540">
    <property type="entry name" value="P-loop containing nucleoside triphosphate hydrolases"/>
    <property type="match status" value="1"/>
</dbReference>
<keyword evidence="4" id="KW-0963">Cytoplasm</keyword>
<keyword evidence="13" id="KW-1185">Reference proteome</keyword>
<gene>
    <name evidence="12" type="ORF">HMPREF9156_01117</name>
</gene>
<name>J0LLC8_9BIFI</name>
<dbReference type="Pfam" id="PF02367">
    <property type="entry name" value="TsaE"/>
    <property type="match status" value="1"/>
</dbReference>
<comment type="similarity">
    <text evidence="2">Belongs to the TsaE family.</text>
</comment>
<comment type="function">
    <text evidence="10">Required for the formation of a threonylcarbamoyl group on adenosine at position 37 (t(6)A37) in tRNAs that read codons beginning with adenine. Is involved in the transfer of the threonylcarbamoyl moiety of threonylcarbamoyl-AMP (TC-AMP) to the N6 group of A37, together with TsaD and TsaB. TsaE seems to play an indirect role in the t(6)A biosynthesis pathway, possibly in regulating the core enzymatic function of TsaD.</text>
</comment>
<evidence type="ECO:0000313" key="12">
    <source>
        <dbReference type="EMBL" id="EJD64622.1"/>
    </source>
</evidence>
<dbReference type="GO" id="GO:0002949">
    <property type="term" value="P:tRNA threonylcarbamoyladenosine modification"/>
    <property type="evidence" value="ECO:0007669"/>
    <property type="project" value="InterPro"/>
</dbReference>
<dbReference type="GO" id="GO:0005524">
    <property type="term" value="F:ATP binding"/>
    <property type="evidence" value="ECO:0007669"/>
    <property type="project" value="UniProtKB-KW"/>
</dbReference>
<evidence type="ECO:0000256" key="6">
    <source>
        <dbReference type="ARBA" id="ARBA00022723"/>
    </source>
</evidence>
<evidence type="ECO:0000256" key="7">
    <source>
        <dbReference type="ARBA" id="ARBA00022741"/>
    </source>
</evidence>
<accession>J0LLC8</accession>
<evidence type="ECO:0000256" key="8">
    <source>
        <dbReference type="ARBA" id="ARBA00022840"/>
    </source>
</evidence>
<keyword evidence="5" id="KW-0819">tRNA processing</keyword>
<keyword evidence="8" id="KW-0067">ATP-binding</keyword>
<dbReference type="GO" id="GO:0046872">
    <property type="term" value="F:metal ion binding"/>
    <property type="evidence" value="ECO:0007669"/>
    <property type="project" value="UniProtKB-KW"/>
</dbReference>
<organism evidence="12 13">
    <name type="scientific">Scardovia wiggsiae F0424</name>
    <dbReference type="NCBI Taxonomy" id="857290"/>
    <lineage>
        <taxon>Bacteria</taxon>
        <taxon>Bacillati</taxon>
        <taxon>Actinomycetota</taxon>
        <taxon>Actinomycetes</taxon>
        <taxon>Bifidobacteriales</taxon>
        <taxon>Bifidobacteriaceae</taxon>
        <taxon>Scardovia</taxon>
    </lineage>
</organism>
<evidence type="ECO:0000256" key="2">
    <source>
        <dbReference type="ARBA" id="ARBA00007599"/>
    </source>
</evidence>
<dbReference type="InterPro" id="IPR027417">
    <property type="entry name" value="P-loop_NTPase"/>
</dbReference>
<evidence type="ECO:0000256" key="10">
    <source>
        <dbReference type="ARBA" id="ARBA00024908"/>
    </source>
</evidence>
<dbReference type="Gene3D" id="3.40.50.300">
    <property type="entry name" value="P-loop containing nucleotide triphosphate hydrolases"/>
    <property type="match status" value="1"/>
</dbReference>
<proteinExistence type="inferred from homology"/>